<dbReference type="PANTHER" id="PTHR30176">
    <property type="entry name" value="FERREDOXIN-TYPE PROTEIN NAPH"/>
    <property type="match status" value="1"/>
</dbReference>
<evidence type="ECO:0000256" key="8">
    <source>
        <dbReference type="SAM" id="Phobius"/>
    </source>
</evidence>
<dbReference type="PATRIC" id="fig|1348657.5.peg.1017"/>
<dbReference type="InterPro" id="IPR017896">
    <property type="entry name" value="4Fe4S_Fe-S-bd"/>
</dbReference>
<dbReference type="InterPro" id="IPR051684">
    <property type="entry name" value="Electron_Trans/Redox"/>
</dbReference>
<dbReference type="InterPro" id="IPR017900">
    <property type="entry name" value="4Fe4S_Fe_S_CS"/>
</dbReference>
<feature type="domain" description="4Fe-4S ferredoxin-type" evidence="9">
    <location>
        <begin position="261"/>
        <end position="289"/>
    </location>
</feature>
<evidence type="ECO:0000259" key="9">
    <source>
        <dbReference type="PROSITE" id="PS51379"/>
    </source>
</evidence>
<keyword evidence="3" id="KW-0479">Metal-binding</keyword>
<dbReference type="InterPro" id="IPR013783">
    <property type="entry name" value="Ig-like_fold"/>
</dbReference>
<keyword evidence="8" id="KW-0812">Transmembrane</keyword>
<proteinExistence type="predicted"/>
<evidence type="ECO:0000256" key="2">
    <source>
        <dbReference type="ARBA" id="ARBA00022485"/>
    </source>
</evidence>
<dbReference type="GO" id="GO:0005886">
    <property type="term" value="C:plasma membrane"/>
    <property type="evidence" value="ECO:0007669"/>
    <property type="project" value="TreeGrafter"/>
</dbReference>
<dbReference type="GO" id="GO:0051539">
    <property type="term" value="F:4 iron, 4 sulfur cluster binding"/>
    <property type="evidence" value="ECO:0007669"/>
    <property type="project" value="UniProtKB-KW"/>
</dbReference>
<keyword evidence="1" id="KW-0813">Transport</keyword>
<keyword evidence="5" id="KW-0408">Iron</keyword>
<dbReference type="GO" id="GO:0046872">
    <property type="term" value="F:metal ion binding"/>
    <property type="evidence" value="ECO:0007669"/>
    <property type="project" value="UniProtKB-KW"/>
</dbReference>
<feature type="transmembrane region" description="Helical" evidence="8">
    <location>
        <begin position="200"/>
        <end position="217"/>
    </location>
</feature>
<keyword evidence="4" id="KW-0249">Electron transport</keyword>
<feature type="region of interest" description="Disordered" evidence="7">
    <location>
        <begin position="1"/>
        <end position="20"/>
    </location>
</feature>
<dbReference type="Gene3D" id="2.60.40.10">
    <property type="entry name" value="Immunoglobulins"/>
    <property type="match status" value="1"/>
</dbReference>
<feature type="transmembrane region" description="Helical" evidence="8">
    <location>
        <begin position="345"/>
        <end position="363"/>
    </location>
</feature>
<accession>T0B174</accession>
<keyword evidence="6" id="KW-0411">Iron-sulfur</keyword>
<dbReference type="EMBL" id="ATJV01000044">
    <property type="protein sequence ID" value="EPZ16523.1"/>
    <property type="molecule type" value="Genomic_DNA"/>
</dbReference>
<evidence type="ECO:0000313" key="11">
    <source>
        <dbReference type="Proteomes" id="UP000015455"/>
    </source>
</evidence>
<gene>
    <name evidence="10" type="ORF">M622_12380</name>
</gene>
<dbReference type="eggNOG" id="COG0348">
    <property type="taxonomic scope" value="Bacteria"/>
</dbReference>
<organism evidence="10 11">
    <name type="scientific">Thauera terpenica 58Eu</name>
    <dbReference type="NCBI Taxonomy" id="1348657"/>
    <lineage>
        <taxon>Bacteria</taxon>
        <taxon>Pseudomonadati</taxon>
        <taxon>Pseudomonadota</taxon>
        <taxon>Betaproteobacteria</taxon>
        <taxon>Rhodocyclales</taxon>
        <taxon>Zoogloeaceae</taxon>
        <taxon>Thauera</taxon>
    </lineage>
</organism>
<evidence type="ECO:0000256" key="3">
    <source>
        <dbReference type="ARBA" id="ARBA00022723"/>
    </source>
</evidence>
<dbReference type="PANTHER" id="PTHR30176:SF3">
    <property type="entry name" value="FERREDOXIN-TYPE PROTEIN NAPH"/>
    <property type="match status" value="1"/>
</dbReference>
<dbReference type="Proteomes" id="UP000015455">
    <property type="component" value="Unassembled WGS sequence"/>
</dbReference>
<dbReference type="STRING" id="1348657.M622_12380"/>
<evidence type="ECO:0000313" key="10">
    <source>
        <dbReference type="EMBL" id="EPZ16523.1"/>
    </source>
</evidence>
<dbReference type="OrthoDB" id="9811700at2"/>
<feature type="transmembrane region" description="Helical" evidence="8">
    <location>
        <begin position="77"/>
        <end position="104"/>
    </location>
</feature>
<dbReference type="Pfam" id="PF12801">
    <property type="entry name" value="Fer4_5"/>
    <property type="match status" value="1"/>
</dbReference>
<dbReference type="InterPro" id="IPR032879">
    <property type="entry name" value="FixG_C"/>
</dbReference>
<dbReference type="Pfam" id="PF13746">
    <property type="entry name" value="Fer4_18"/>
    <property type="match status" value="1"/>
</dbReference>
<protein>
    <submittedName>
        <fullName evidence="10">Cytochrome C oxidase</fullName>
    </submittedName>
</protein>
<keyword evidence="11" id="KW-1185">Reference proteome</keyword>
<evidence type="ECO:0000256" key="4">
    <source>
        <dbReference type="ARBA" id="ARBA00022982"/>
    </source>
</evidence>
<dbReference type="PROSITE" id="PS51379">
    <property type="entry name" value="4FE4S_FER_2"/>
    <property type="match status" value="1"/>
</dbReference>
<dbReference type="SUPFAM" id="SSF54862">
    <property type="entry name" value="4Fe-4S ferredoxins"/>
    <property type="match status" value="1"/>
</dbReference>
<evidence type="ECO:0000256" key="7">
    <source>
        <dbReference type="SAM" id="MobiDB-lite"/>
    </source>
</evidence>
<feature type="transmembrane region" description="Helical" evidence="8">
    <location>
        <begin position="30"/>
        <end position="57"/>
    </location>
</feature>
<dbReference type="RefSeq" id="WP_021248458.1">
    <property type="nucleotide sequence ID" value="NZ_ATJV01000044.1"/>
</dbReference>
<dbReference type="AlphaFoldDB" id="T0B174"/>
<dbReference type="InterPro" id="IPR014116">
    <property type="entry name" value="Cyt_c_oxidase_cbb3_FixG"/>
</dbReference>
<evidence type="ECO:0000256" key="1">
    <source>
        <dbReference type="ARBA" id="ARBA00022448"/>
    </source>
</evidence>
<keyword evidence="8" id="KW-1133">Transmembrane helix</keyword>
<feature type="transmembrane region" description="Helical" evidence="8">
    <location>
        <begin position="162"/>
        <end position="180"/>
    </location>
</feature>
<comment type="caution">
    <text evidence="10">The sequence shown here is derived from an EMBL/GenBank/DDBJ whole genome shotgun (WGS) entry which is preliminary data.</text>
</comment>
<dbReference type="Pfam" id="PF11614">
    <property type="entry name" value="FixG_C"/>
    <property type="match status" value="1"/>
</dbReference>
<dbReference type="NCBIfam" id="TIGR02745">
    <property type="entry name" value="ccoG_rdxA_fixG"/>
    <property type="match status" value="1"/>
</dbReference>
<dbReference type="PROSITE" id="PS00198">
    <property type="entry name" value="4FE4S_FER_1"/>
    <property type="match status" value="1"/>
</dbReference>
<evidence type="ECO:0000256" key="6">
    <source>
        <dbReference type="ARBA" id="ARBA00023014"/>
    </source>
</evidence>
<keyword evidence="2" id="KW-0004">4Fe-4S</keyword>
<keyword evidence="8" id="KW-0472">Membrane</keyword>
<reference evidence="10 11" key="1">
    <citation type="submission" date="2013-06" db="EMBL/GenBank/DDBJ databases">
        <title>Draft genome sequence of Thauera terpenica.</title>
        <authorList>
            <person name="Liu B."/>
            <person name="Frostegard A.H."/>
            <person name="Shapleigh J.P."/>
        </authorList>
    </citation>
    <scope>NUCLEOTIDE SEQUENCE [LARGE SCALE GENOMIC DNA]</scope>
    <source>
        <strain evidence="10 11">58Eu</strain>
    </source>
</reference>
<evidence type="ECO:0000256" key="5">
    <source>
        <dbReference type="ARBA" id="ARBA00023004"/>
    </source>
</evidence>
<sequence length="477" mass="54125">MSSPSPKPQQAQKSKAPQSSDTLYESRKKLYVRAVTGVFANWRWALVWITQILFYGLPWLSWNDRQAVLFHLAERKFYIFGTVFWPQDVFFLAILLIISAYALFFFTAIAGRLWCGYACPQTVYTEIFMWIEQKIEGDHIRRQKLDQAPMSANKLFRRSAKFLVWGLVALWTGFTFVAYFSPTSELLEAARTFSFGPWELFWILFYGAFTFLFAGVLREQVCKYMCPYARFQAVMFDPDTLVITYDEARGEPRGVRKKGVDPRSLGKGDCIDCGICVQVCPTGIDIRDGLQYECIGCAACIDACDQVMDKMNYPRGLIRYTTENALKKNWGNKEIVAHVFRPRTLIYGTVLAVVCLAFVWGLASRDPLRVDVIRDRASLAREVEGGQIENVYRLHVMNMAESTRTFTFEVSGLPGVKIAGGPPRIEVGPASTQSVTLQVLVPYDAGKPGSNEIEFLITAEDDPSLSLREETTFLLPR</sequence>
<name>T0B174_9RHOO</name>